<feature type="transmembrane region" description="Helical" evidence="3">
    <location>
        <begin position="6"/>
        <end position="34"/>
    </location>
</feature>
<accession>A0A0G3EF93</accession>
<keyword evidence="3" id="KW-0472">Membrane</keyword>
<keyword evidence="3" id="KW-1133">Transmembrane helix</keyword>
<evidence type="ECO:0000256" key="3">
    <source>
        <dbReference type="SAM" id="Phobius"/>
    </source>
</evidence>
<evidence type="ECO:0000256" key="2">
    <source>
        <dbReference type="SAM" id="MobiDB-lite"/>
    </source>
</evidence>
<evidence type="ECO:0000313" key="5">
    <source>
        <dbReference type="Proteomes" id="UP000035268"/>
    </source>
</evidence>
<dbReference type="EMBL" id="CP010904">
    <property type="protein sequence ID" value="AKJ65126.1"/>
    <property type="molecule type" value="Genomic_DNA"/>
</dbReference>
<dbReference type="SUPFAM" id="SSF54523">
    <property type="entry name" value="Pili subunits"/>
    <property type="match status" value="1"/>
</dbReference>
<reference evidence="5" key="1">
    <citation type="submission" date="2015-02" db="EMBL/GenBank/DDBJ databases">
        <title>Description and complete genome sequence of the first cultured representative of the subdivision 5 of the Verrucomicrobia phylum.</title>
        <authorList>
            <person name="Spring S."/>
            <person name="Bunk B."/>
            <person name="Sproer C."/>
            <person name="Klenk H.-P."/>
        </authorList>
    </citation>
    <scope>NUCLEOTIDE SEQUENCE [LARGE SCALE GENOMIC DNA]</scope>
    <source>
        <strain evidence="5">L21-Fru-AB</strain>
    </source>
</reference>
<dbReference type="Pfam" id="PF07963">
    <property type="entry name" value="N_methyl"/>
    <property type="match status" value="1"/>
</dbReference>
<dbReference type="STRING" id="1307763.L21SP4_01890"/>
<protein>
    <submittedName>
        <fullName evidence="4">PilD-dependent protein PddA</fullName>
    </submittedName>
</protein>
<dbReference type="PRINTS" id="PR00813">
    <property type="entry name" value="BCTERIALGSPG"/>
</dbReference>
<reference evidence="4 5" key="2">
    <citation type="journal article" date="2016" name="ISME J.">
        <title>Characterization of the first cultured representative of Verrucomicrobia subdivision 5 indicates the proposal of a novel phylum.</title>
        <authorList>
            <person name="Spring S."/>
            <person name="Bunk B."/>
            <person name="Sproer C."/>
            <person name="Schumann P."/>
            <person name="Rohde M."/>
            <person name="Tindall B.J."/>
            <person name="Klenk H.P."/>
        </authorList>
    </citation>
    <scope>NUCLEOTIDE SEQUENCE [LARGE SCALE GENOMIC DNA]</scope>
    <source>
        <strain evidence="4 5">L21-Fru-AB</strain>
    </source>
</reference>
<dbReference type="NCBIfam" id="TIGR02532">
    <property type="entry name" value="IV_pilin_GFxxxE"/>
    <property type="match status" value="1"/>
</dbReference>
<keyword evidence="3" id="KW-0812">Transmembrane</keyword>
<organism evidence="4 5">
    <name type="scientific">Kiritimatiella glycovorans</name>
    <dbReference type="NCBI Taxonomy" id="1307763"/>
    <lineage>
        <taxon>Bacteria</taxon>
        <taxon>Pseudomonadati</taxon>
        <taxon>Kiritimatiellota</taxon>
        <taxon>Kiritimatiellia</taxon>
        <taxon>Kiritimatiellales</taxon>
        <taxon>Kiritimatiellaceae</taxon>
        <taxon>Kiritimatiella</taxon>
    </lineage>
</organism>
<dbReference type="GO" id="GO:0015628">
    <property type="term" value="P:protein secretion by the type II secretion system"/>
    <property type="evidence" value="ECO:0007669"/>
    <property type="project" value="InterPro"/>
</dbReference>
<evidence type="ECO:0000256" key="1">
    <source>
        <dbReference type="ARBA" id="ARBA00022481"/>
    </source>
</evidence>
<evidence type="ECO:0000313" key="4">
    <source>
        <dbReference type="EMBL" id="AKJ65126.1"/>
    </source>
</evidence>
<dbReference type="GO" id="GO:0015627">
    <property type="term" value="C:type II protein secretion system complex"/>
    <property type="evidence" value="ECO:0007669"/>
    <property type="project" value="InterPro"/>
</dbReference>
<dbReference type="InterPro" id="IPR012902">
    <property type="entry name" value="N_methyl_site"/>
</dbReference>
<gene>
    <name evidence="4" type="primary">xcpT_3</name>
    <name evidence="4" type="ORF">L21SP4_01890</name>
</gene>
<dbReference type="OrthoDB" id="194546at2"/>
<sequence length="165" mass="18725">MQRRYAGFTLIELLTVMAIIGLLAGIVLGVSGYASRKAAEARAQADLQEIGNYLEEYRIELGRYPENSGNYINLTLEFLRKDVGDSEGEADGKGLLRLYRMPMALTCTNQVGNEIRLIDPWGSQYRYNRLSRYSYELWSVGPDGDDSPNQDRDSLNNRDNIYVNQ</sequence>
<dbReference type="Proteomes" id="UP000035268">
    <property type="component" value="Chromosome"/>
</dbReference>
<keyword evidence="1" id="KW-0488">Methylation</keyword>
<dbReference type="InterPro" id="IPR045584">
    <property type="entry name" value="Pilin-like"/>
</dbReference>
<dbReference type="Gene3D" id="3.30.700.10">
    <property type="entry name" value="Glycoprotein, Type 4 Pilin"/>
    <property type="match status" value="1"/>
</dbReference>
<feature type="region of interest" description="Disordered" evidence="2">
    <location>
        <begin position="142"/>
        <end position="165"/>
    </location>
</feature>
<dbReference type="KEGG" id="vbl:L21SP4_01890"/>
<dbReference type="AlphaFoldDB" id="A0A0G3EF93"/>
<proteinExistence type="predicted"/>
<keyword evidence="5" id="KW-1185">Reference proteome</keyword>
<name>A0A0G3EF93_9BACT</name>
<dbReference type="InterPro" id="IPR000983">
    <property type="entry name" value="Bac_GSPG_pilin"/>
</dbReference>
<dbReference type="RefSeq" id="WP_074041442.1">
    <property type="nucleotide sequence ID" value="NZ_CP010904.1"/>
</dbReference>
<dbReference type="PANTHER" id="PTHR30093">
    <property type="entry name" value="GENERAL SECRETION PATHWAY PROTEIN G"/>
    <property type="match status" value="1"/>
</dbReference>
<dbReference type="PROSITE" id="PS00409">
    <property type="entry name" value="PROKAR_NTER_METHYL"/>
    <property type="match status" value="1"/>
</dbReference>